<evidence type="ECO:0008006" key="4">
    <source>
        <dbReference type="Google" id="ProtNLM"/>
    </source>
</evidence>
<dbReference type="InterPro" id="IPR026906">
    <property type="entry name" value="LRR_5"/>
</dbReference>
<organism evidence="2 3">
    <name type="scientific">Prevotella dentalis (strain ATCC 49559 / DSM 3688 / JCM 13448 / NCTC 12043 / ES 2772)</name>
    <name type="common">Mitsuokella dentalis</name>
    <dbReference type="NCBI Taxonomy" id="908937"/>
    <lineage>
        <taxon>Bacteria</taxon>
        <taxon>Pseudomonadati</taxon>
        <taxon>Bacteroidota</taxon>
        <taxon>Bacteroidia</taxon>
        <taxon>Bacteroidales</taxon>
        <taxon>Prevotellaceae</taxon>
        <taxon>Prevotella</taxon>
    </lineage>
</organism>
<dbReference type="PANTHER" id="PTHR45661:SF3">
    <property type="entry name" value="IG-LIKE DOMAIN-CONTAINING PROTEIN"/>
    <property type="match status" value="1"/>
</dbReference>
<sequence>MRRITLLAMLCILVTQFAQAKLAVATAGDGTVTLTLNAAGDLDAEFTGQYAAAQPTAFLAASGALTARKLKVATAPGVRMTQADLYRLYGESYGGYQHFVLRELDLSEAELQSDNDLRGLAWLTSMKKVTYPATTSSIPTTFSDGSRCQIEEVVIPDNAAIGLTVAQQAFHNKSLKKVVFGARSSIHIGNLCFQGNPNLTTVDFHYGSTSIVIGTQAFDRCTGLKNIVLPEGVTEIGAGAFLGAGIEAIRLPNSLRVIRTKAFAQCAELRSITIPEGVEQIETATFENNYNLADVYVLGNHTKCAEGAFTDNITYKYQAGTCTDGQTGVTRDLYTPEDGNMKVVTRLHFKREAYDDYTNEYVKVIGTAGYSSSPYGNHPELNHWVFDADGNRLPVKHSDYFEGLHGDYAGWKNFMLTDSTLGKKITVDSVRVRDKWYTMCLPFDMTAAQLKSAYGAGLEVVEFSAVSSEMEGAGRKYITLHFTTPVTVTRAHHPYMIHPAIHAGSTPGVKTTIVGIQKKPQTDAALDGETVVQTCDGVAYTFRGNYAQGKSLQQYSYYYYSGDDESQWPNAFYKWTSAAGGTWTPGFACVLASADDGALAKAQSVYGAETGDDTPTGITPLHAAAPRTAASAPRGVYGPDGRLVRAGSFLDGLPKGFYIVNGKKYVVKRRI</sequence>
<feature type="chain" id="PRO_5003381343" description="Leucine-rich repeat domain-containing protein" evidence="1">
    <location>
        <begin position="21"/>
        <end position="671"/>
    </location>
</feature>
<gene>
    <name evidence="2" type="ORF">HMPREF9136_2072</name>
</gene>
<dbReference type="SUPFAM" id="SSF52058">
    <property type="entry name" value="L domain-like"/>
    <property type="match status" value="1"/>
</dbReference>
<dbReference type="eggNOG" id="COG4886">
    <property type="taxonomic scope" value="Bacteria"/>
</dbReference>
<protein>
    <recommendedName>
        <fullName evidence="4">Leucine-rich repeat domain-containing protein</fullName>
    </recommendedName>
</protein>
<dbReference type="OrthoDB" id="1063494at2"/>
<dbReference type="STRING" id="908937.Prede_1895"/>
<evidence type="ECO:0000256" key="1">
    <source>
        <dbReference type="SAM" id="SignalP"/>
    </source>
</evidence>
<reference evidence="2 3" key="1">
    <citation type="submission" date="2011-04" db="EMBL/GenBank/DDBJ databases">
        <authorList>
            <person name="Muzny D."/>
            <person name="Qin X."/>
            <person name="Deng J."/>
            <person name="Jiang H."/>
            <person name="Liu Y."/>
            <person name="Qu J."/>
            <person name="Song X.-Z."/>
            <person name="Zhang L."/>
            <person name="Thornton R."/>
            <person name="Coyle M."/>
            <person name="Francisco L."/>
            <person name="Jackson L."/>
            <person name="Javaid M."/>
            <person name="Korchina V."/>
            <person name="Kovar C."/>
            <person name="Mata R."/>
            <person name="Mathew T."/>
            <person name="Ngo R."/>
            <person name="Nguyen L."/>
            <person name="Nguyen N."/>
            <person name="Okwuonu G."/>
            <person name="Ongeri F."/>
            <person name="Pham C."/>
            <person name="Simmons D."/>
            <person name="Wilczek-Boney K."/>
            <person name="Hale W."/>
            <person name="Jakkamsetti A."/>
            <person name="Pham P."/>
            <person name="Ruth R."/>
            <person name="San Lucas F."/>
            <person name="Warren J."/>
            <person name="Zhang J."/>
            <person name="Zhao Z."/>
            <person name="Zhou C."/>
            <person name="Zhu D."/>
            <person name="Lee S."/>
            <person name="Bess C."/>
            <person name="Blankenburg K."/>
            <person name="Forbes L."/>
            <person name="Fu Q."/>
            <person name="Gubbala S."/>
            <person name="Hirani K."/>
            <person name="Jayaseelan J.C."/>
            <person name="Lara F."/>
            <person name="Munidasa M."/>
            <person name="Palculict T."/>
            <person name="Patil S."/>
            <person name="Pu L.-L."/>
            <person name="Saada N."/>
            <person name="Tang L."/>
            <person name="Weissenberger G."/>
            <person name="Zhu Y."/>
            <person name="Hemphill L."/>
            <person name="Shang Y."/>
            <person name="Youmans B."/>
            <person name="Ayvaz T."/>
            <person name="Ross M."/>
            <person name="Santibanez J."/>
            <person name="Aqrawi P."/>
            <person name="Gross S."/>
            <person name="Joshi V."/>
            <person name="Fowler G."/>
            <person name="Nazareth L."/>
            <person name="Reid J."/>
            <person name="Worley K."/>
            <person name="Petrosino J."/>
            <person name="Highlander S."/>
            <person name="Gibbs R."/>
        </authorList>
    </citation>
    <scope>NUCLEOTIDE SEQUENCE [LARGE SCALE GENOMIC DNA]</scope>
    <source>
        <strain evidence="2 3">DSM 3688</strain>
    </source>
</reference>
<dbReference type="EMBL" id="AFPW01000034">
    <property type="protein sequence ID" value="EGQ13254.1"/>
    <property type="molecule type" value="Genomic_DNA"/>
</dbReference>
<dbReference type="Pfam" id="PF13306">
    <property type="entry name" value="LRR_5"/>
    <property type="match status" value="1"/>
</dbReference>
<dbReference type="RefSeq" id="WP_005846800.1">
    <property type="nucleotide sequence ID" value="NC_019968.1"/>
</dbReference>
<feature type="signal peptide" evidence="1">
    <location>
        <begin position="1"/>
        <end position="20"/>
    </location>
</feature>
<dbReference type="PANTHER" id="PTHR45661">
    <property type="entry name" value="SURFACE ANTIGEN"/>
    <property type="match status" value="1"/>
</dbReference>
<comment type="caution">
    <text evidence="2">The sequence shown here is derived from an EMBL/GenBank/DDBJ whole genome shotgun (WGS) entry which is preliminary data.</text>
</comment>
<dbReference type="InterPro" id="IPR032675">
    <property type="entry name" value="LRR_dom_sf"/>
</dbReference>
<evidence type="ECO:0000313" key="3">
    <source>
        <dbReference type="Proteomes" id="UP000007820"/>
    </source>
</evidence>
<dbReference type="InterPro" id="IPR053139">
    <property type="entry name" value="Surface_bspA-like"/>
</dbReference>
<keyword evidence="1" id="KW-0732">Signal</keyword>
<accession>F9D5E4</accession>
<name>F9D5E4_PREDD</name>
<evidence type="ECO:0000313" key="2">
    <source>
        <dbReference type="EMBL" id="EGQ13254.1"/>
    </source>
</evidence>
<proteinExistence type="predicted"/>
<dbReference type="AlphaFoldDB" id="F9D5E4"/>
<dbReference type="Proteomes" id="UP000007820">
    <property type="component" value="Unassembled WGS sequence"/>
</dbReference>
<dbReference type="Gene3D" id="3.80.10.10">
    <property type="entry name" value="Ribonuclease Inhibitor"/>
    <property type="match status" value="1"/>
</dbReference>